<dbReference type="PANTHER" id="PTHR34929">
    <property type="entry name" value="ZGC:153157"/>
    <property type="match status" value="1"/>
</dbReference>
<evidence type="ECO:0000256" key="2">
    <source>
        <dbReference type="SAM" id="Phobius"/>
    </source>
</evidence>
<keyword evidence="2" id="KW-1133">Transmembrane helix</keyword>
<sequence>GPGASCSGGPGPPSPRRDSWSSGPRGIQRLLLGGGRAPPRWLRVATVCAYFLCVSLAALLLVIYYGLVWAPRGPGAENSTEPGPRAPRLCNHSGPGPGQREAAAEGALDGGPRPPAEERSGRQGPGSPGIARGAQRGPPGQ</sequence>
<reference evidence="3" key="3">
    <citation type="submission" date="2025-09" db="UniProtKB">
        <authorList>
            <consortium name="Ensembl"/>
        </authorList>
    </citation>
    <scope>IDENTIFICATION</scope>
</reference>
<dbReference type="AlphaFoldDB" id="A0A452H2W7"/>
<evidence type="ECO:0008006" key="5">
    <source>
        <dbReference type="Google" id="ProtNLM"/>
    </source>
</evidence>
<feature type="region of interest" description="Disordered" evidence="1">
    <location>
        <begin position="73"/>
        <end position="141"/>
    </location>
</feature>
<dbReference type="Proteomes" id="UP000291020">
    <property type="component" value="Unassembled WGS sequence"/>
</dbReference>
<organism evidence="3 4">
    <name type="scientific">Gopherus agassizii</name>
    <name type="common">Agassiz's desert tortoise</name>
    <dbReference type="NCBI Taxonomy" id="38772"/>
    <lineage>
        <taxon>Eukaryota</taxon>
        <taxon>Metazoa</taxon>
        <taxon>Chordata</taxon>
        <taxon>Craniata</taxon>
        <taxon>Vertebrata</taxon>
        <taxon>Euteleostomi</taxon>
        <taxon>Archelosauria</taxon>
        <taxon>Testudinata</taxon>
        <taxon>Testudines</taxon>
        <taxon>Cryptodira</taxon>
        <taxon>Durocryptodira</taxon>
        <taxon>Testudinoidea</taxon>
        <taxon>Testudinidae</taxon>
        <taxon>Gopherus</taxon>
    </lineage>
</organism>
<proteinExistence type="predicted"/>
<dbReference type="Pfam" id="PF15018">
    <property type="entry name" value="InaF-motif"/>
    <property type="match status" value="1"/>
</dbReference>
<protein>
    <recommendedName>
        <fullName evidence="5">InaF motif containing 1</fullName>
    </recommendedName>
</protein>
<keyword evidence="2" id="KW-0472">Membrane</keyword>
<name>A0A452H2W7_9SAUR</name>
<dbReference type="PANTHER" id="PTHR34929:SF2">
    <property type="entry name" value="TRANSMEMBRANE PROTEIN INAFM1-RELATED"/>
    <property type="match status" value="1"/>
</dbReference>
<feature type="region of interest" description="Disordered" evidence="1">
    <location>
        <begin position="1"/>
        <end position="26"/>
    </location>
</feature>
<reference evidence="3" key="2">
    <citation type="submission" date="2025-08" db="UniProtKB">
        <authorList>
            <consortium name="Ensembl"/>
        </authorList>
    </citation>
    <scope>IDENTIFICATION</scope>
</reference>
<dbReference type="Ensembl" id="ENSGAGT00000010189.1">
    <property type="protein sequence ID" value="ENSGAGP00000008863.1"/>
    <property type="gene ID" value="ENSGAGG00000007010.1"/>
</dbReference>
<feature type="transmembrane region" description="Helical" evidence="2">
    <location>
        <begin position="41"/>
        <end position="67"/>
    </location>
</feature>
<evidence type="ECO:0000313" key="4">
    <source>
        <dbReference type="Proteomes" id="UP000291020"/>
    </source>
</evidence>
<evidence type="ECO:0000256" key="1">
    <source>
        <dbReference type="SAM" id="MobiDB-lite"/>
    </source>
</evidence>
<keyword evidence="2" id="KW-0812">Transmembrane</keyword>
<dbReference type="InterPro" id="IPR029162">
    <property type="entry name" value="InaF-motif"/>
</dbReference>
<reference evidence="4" key="1">
    <citation type="journal article" date="2017" name="PLoS ONE">
        <title>The Agassiz's desert tortoise genome provides a resource for the conservation of a threatened species.</title>
        <authorList>
            <person name="Tollis M."/>
            <person name="DeNardo D.F."/>
            <person name="Cornelius J.A."/>
            <person name="Dolby G.A."/>
            <person name="Edwards T."/>
            <person name="Henen B.T."/>
            <person name="Karl A.E."/>
            <person name="Murphy R.W."/>
            <person name="Kusumi K."/>
        </authorList>
    </citation>
    <scope>NUCLEOTIDE SEQUENCE [LARGE SCALE GENOMIC DNA]</scope>
</reference>
<keyword evidence="4" id="KW-1185">Reference proteome</keyword>
<accession>A0A452H2W7</accession>
<evidence type="ECO:0000313" key="3">
    <source>
        <dbReference type="Ensembl" id="ENSGAGP00000008863.1"/>
    </source>
</evidence>